<dbReference type="EMBL" id="CP023326">
    <property type="protein sequence ID" value="ATY66237.1"/>
    <property type="molecule type" value="Genomic_DNA"/>
</dbReference>
<sequence length="323" mass="36819">MQNPDRKPSSSAPNANVTGAGSLGFIQEDLLDETPPGTSIADFRSPKLRKFRKHDQRISWRKYVGYGMDGIVFRVRFGDGDGPFALKVVFLEDLPPTTPLGLHHMYTPSWAFEMECKNAARIEALRWAICQSDEPIVVSSNPRGKKGAMNNVYAFTDEGRSRPVRYDDPQPMPAFPDITHCYGWLKLRRRDIPRQFERLRWTEIVGRDVDPNADYQYALVYDYVDDAKIMSDQDVAEMQSQLDFFHLTGFSIHGYQARNWRRGRLVDFNEIVFCDRRLGWNEPSRIDALVWKGAAIRANNPPALNGCERGGAATVEDDHESGE</sequence>
<gene>
    <name evidence="1" type="ORF">A9K55_001578</name>
</gene>
<organism evidence="1 2">
    <name type="scientific">Cordyceps militaris</name>
    <name type="common">Caterpillar fungus</name>
    <name type="synonym">Clavaria militaris</name>
    <dbReference type="NCBI Taxonomy" id="73501"/>
    <lineage>
        <taxon>Eukaryota</taxon>
        <taxon>Fungi</taxon>
        <taxon>Dikarya</taxon>
        <taxon>Ascomycota</taxon>
        <taxon>Pezizomycotina</taxon>
        <taxon>Sordariomycetes</taxon>
        <taxon>Hypocreomycetidae</taxon>
        <taxon>Hypocreales</taxon>
        <taxon>Cordycipitaceae</taxon>
        <taxon>Cordyceps</taxon>
    </lineage>
</organism>
<protein>
    <submittedName>
        <fullName evidence="1">Uncharacterized protein</fullName>
    </submittedName>
</protein>
<dbReference type="VEuPathDB" id="FungiDB:CCM_00541"/>
<accession>A0A2H4ST01</accession>
<dbReference type="Proteomes" id="UP000323067">
    <property type="component" value="Chromosome iii"/>
</dbReference>
<dbReference type="AlphaFoldDB" id="A0A2H4ST01"/>
<evidence type="ECO:0000313" key="1">
    <source>
        <dbReference type="EMBL" id="ATY66237.1"/>
    </source>
</evidence>
<dbReference type="VEuPathDB" id="FungiDB:A9K55_001578"/>
<proteinExistence type="predicted"/>
<evidence type="ECO:0000313" key="2">
    <source>
        <dbReference type="Proteomes" id="UP000323067"/>
    </source>
</evidence>
<name>A0A2H4ST01_CORMI</name>
<reference evidence="1 2" key="1">
    <citation type="journal article" date="2017" name="BMC Genomics">
        <title>Chromosome level assembly and secondary metabolite potential of the parasitic fungus Cordyceps militaris.</title>
        <authorList>
            <person name="Kramer G.J."/>
            <person name="Nodwell J.R."/>
        </authorList>
    </citation>
    <scope>NUCLEOTIDE SEQUENCE [LARGE SCALE GENOMIC DNA]</scope>
    <source>
        <strain evidence="1 2">ATCC 34164</strain>
    </source>
</reference>